<proteinExistence type="predicted"/>
<accession>A0A2D1QFH8</accession>
<evidence type="ECO:0000256" key="1">
    <source>
        <dbReference type="SAM" id="MobiDB-lite"/>
    </source>
</evidence>
<protein>
    <submittedName>
        <fullName evidence="2">Uncharacterized protein</fullName>
    </submittedName>
</protein>
<name>A0A2D1QFH8_AERSA</name>
<feature type="region of interest" description="Disordered" evidence="1">
    <location>
        <begin position="1"/>
        <end position="22"/>
    </location>
</feature>
<dbReference type="RefSeq" id="WP_257979923.1">
    <property type="nucleotide sequence ID" value="NZ_ARYZ02000001.1"/>
</dbReference>
<dbReference type="EMBL" id="CP022426">
    <property type="protein sequence ID" value="ATP08987.1"/>
    <property type="molecule type" value="Genomic_DNA"/>
</dbReference>
<dbReference type="GeneID" id="79880466"/>
<organism evidence="2 3">
    <name type="scientific">Aeromonas salmonicida subsp. pectinolytica 34mel</name>
    <dbReference type="NCBI Taxonomy" id="1324960"/>
    <lineage>
        <taxon>Bacteria</taxon>
        <taxon>Pseudomonadati</taxon>
        <taxon>Pseudomonadota</taxon>
        <taxon>Gammaproteobacteria</taxon>
        <taxon>Aeromonadales</taxon>
        <taxon>Aeromonadaceae</taxon>
        <taxon>Aeromonas</taxon>
    </lineage>
</organism>
<reference evidence="3" key="1">
    <citation type="journal article" date="2018" name="BMC Genomics">
        <title>The complete and fully assembled genome sequence of Aeromonas salmonicida subsp. pectinolytica and its comparative analysis with other Aeromonas species: investigation of the mobilome in environmental and pathogenic strains.</title>
        <authorList>
            <person name="Pfeiffer F."/>
            <person name="Zamora-Lagos M.A."/>
            <person name="Blettinger M."/>
            <person name="Yeroslaviz A."/>
            <person name="Dahl A."/>
            <person name="Gruber S."/>
            <person name="Habermann B.H."/>
        </authorList>
    </citation>
    <scope>NUCLEOTIDE SEQUENCE [LARGE SCALE GENOMIC DNA]</scope>
    <source>
        <strain evidence="3">34mel</strain>
    </source>
</reference>
<dbReference type="Proteomes" id="UP000222916">
    <property type="component" value="Chromosome"/>
</dbReference>
<sequence length="40" mass="4356">MQNFDEVNRLMQQTASPTMPAPATVQLDGAISLWQVTHAG</sequence>
<feature type="compositionally biased region" description="Polar residues" evidence="1">
    <location>
        <begin position="1"/>
        <end position="17"/>
    </location>
</feature>
<dbReference type="AlphaFoldDB" id="A0A2D1QFH8"/>
<evidence type="ECO:0000313" key="3">
    <source>
        <dbReference type="Proteomes" id="UP000222916"/>
    </source>
</evidence>
<gene>
    <name evidence="2" type="ORF">Asalp_17820</name>
</gene>
<evidence type="ECO:0000313" key="2">
    <source>
        <dbReference type="EMBL" id="ATP08987.1"/>
    </source>
</evidence>